<evidence type="ECO:0000256" key="1">
    <source>
        <dbReference type="SAM" id="SignalP"/>
    </source>
</evidence>
<evidence type="ECO:0000313" key="3">
    <source>
        <dbReference type="Proteomes" id="UP000517252"/>
    </source>
</evidence>
<comment type="caution">
    <text evidence="2">The sequence shown here is derived from an EMBL/GenBank/DDBJ whole genome shotgun (WGS) entry which is preliminary data.</text>
</comment>
<feature type="signal peptide" evidence="1">
    <location>
        <begin position="1"/>
        <end position="19"/>
    </location>
</feature>
<gene>
    <name evidence="2" type="ORF">TASIC1_0011006900</name>
</gene>
<reference evidence="2 3" key="1">
    <citation type="submission" date="2020-07" db="EMBL/GenBank/DDBJ databases">
        <title>Trichoderma asperellum IC-1 whole genome shotgun sequence.</title>
        <authorList>
            <person name="Kanamasa S."/>
            <person name="Takahashi H."/>
        </authorList>
    </citation>
    <scope>NUCLEOTIDE SEQUENCE [LARGE SCALE GENOMIC DNA]</scope>
    <source>
        <strain evidence="2 3">IC-1</strain>
    </source>
</reference>
<name>A0A6V8R341_TRIAP</name>
<feature type="chain" id="PRO_5027961234" evidence="1">
    <location>
        <begin position="20"/>
        <end position="75"/>
    </location>
</feature>
<dbReference type="OrthoDB" id="4898600at2759"/>
<accession>A0A6V8R341</accession>
<organism evidence="2 3">
    <name type="scientific">Trichoderma asperellum</name>
    <name type="common">Filamentous fungus</name>
    <dbReference type="NCBI Taxonomy" id="101201"/>
    <lineage>
        <taxon>Eukaryota</taxon>
        <taxon>Fungi</taxon>
        <taxon>Dikarya</taxon>
        <taxon>Ascomycota</taxon>
        <taxon>Pezizomycotina</taxon>
        <taxon>Sordariomycetes</taxon>
        <taxon>Hypocreomycetidae</taxon>
        <taxon>Hypocreales</taxon>
        <taxon>Hypocreaceae</taxon>
        <taxon>Trichoderma</taxon>
    </lineage>
</organism>
<evidence type="ECO:0000313" key="2">
    <source>
        <dbReference type="EMBL" id="GFP58702.1"/>
    </source>
</evidence>
<dbReference type="Proteomes" id="UP000517252">
    <property type="component" value="Unassembled WGS sequence"/>
</dbReference>
<dbReference type="EMBL" id="BLZH01000011">
    <property type="protein sequence ID" value="GFP58702.1"/>
    <property type="molecule type" value="Genomic_DNA"/>
</dbReference>
<sequence>MKFTGLTVVVAALAGLAAASPAPLVNGKLVCGSMKDTIVTCPFGQVDDGIETDEKGGGVEVMGFDGDENIELKRL</sequence>
<proteinExistence type="predicted"/>
<keyword evidence="1" id="KW-0732">Signal</keyword>
<protein>
    <submittedName>
        <fullName evidence="2">Uncharacterized protein</fullName>
    </submittedName>
</protein>
<dbReference type="AlphaFoldDB" id="A0A6V8R341"/>